<dbReference type="Gene3D" id="1.10.357.10">
    <property type="entry name" value="Tetracycline Repressor, domain 2"/>
    <property type="match status" value="1"/>
</dbReference>
<dbReference type="PRINTS" id="PR00455">
    <property type="entry name" value="HTHTETR"/>
</dbReference>
<evidence type="ECO:0000256" key="1">
    <source>
        <dbReference type="ARBA" id="ARBA00023015"/>
    </source>
</evidence>
<feature type="domain" description="HTH tetR-type" evidence="5">
    <location>
        <begin position="3"/>
        <end position="63"/>
    </location>
</feature>
<dbReference type="GO" id="GO:0003700">
    <property type="term" value="F:DNA-binding transcription factor activity"/>
    <property type="evidence" value="ECO:0007669"/>
    <property type="project" value="TreeGrafter"/>
</dbReference>
<accession>A0A956M2X0</accession>
<evidence type="ECO:0000313" key="7">
    <source>
        <dbReference type="Proteomes" id="UP000697710"/>
    </source>
</evidence>
<evidence type="ECO:0000259" key="5">
    <source>
        <dbReference type="PROSITE" id="PS50977"/>
    </source>
</evidence>
<feature type="DNA-binding region" description="H-T-H motif" evidence="4">
    <location>
        <begin position="26"/>
        <end position="45"/>
    </location>
</feature>
<dbReference type="SUPFAM" id="SSF46689">
    <property type="entry name" value="Homeodomain-like"/>
    <property type="match status" value="1"/>
</dbReference>
<dbReference type="InterPro" id="IPR050109">
    <property type="entry name" value="HTH-type_TetR-like_transc_reg"/>
</dbReference>
<sequence>MQQIVRERLIETAARHFGEAGFEGARIDAISLDAGLAKGTVYNYFESKQDLFGAVVEEGARRAVERFRHADPGGSVRARLLAVAEADVSVVREEEA</sequence>
<reference evidence="6" key="2">
    <citation type="journal article" date="2021" name="Microbiome">
        <title>Successional dynamics and alternative stable states in a saline activated sludge microbial community over 9 years.</title>
        <authorList>
            <person name="Wang Y."/>
            <person name="Ye J."/>
            <person name="Ju F."/>
            <person name="Liu L."/>
            <person name="Boyd J.A."/>
            <person name="Deng Y."/>
            <person name="Parks D.H."/>
            <person name="Jiang X."/>
            <person name="Yin X."/>
            <person name="Woodcroft B.J."/>
            <person name="Tyson G.W."/>
            <person name="Hugenholtz P."/>
            <person name="Polz M.F."/>
            <person name="Zhang T."/>
        </authorList>
    </citation>
    <scope>NUCLEOTIDE SEQUENCE</scope>
    <source>
        <strain evidence="6">HKST-UBA01</strain>
    </source>
</reference>
<keyword evidence="2 4" id="KW-0238">DNA-binding</keyword>
<protein>
    <submittedName>
        <fullName evidence="6">Helix-turn-helix transcriptional regulator</fullName>
    </submittedName>
</protein>
<dbReference type="AlphaFoldDB" id="A0A956M2X0"/>
<name>A0A956M2X0_UNCEI</name>
<dbReference type="PANTHER" id="PTHR30055:SF234">
    <property type="entry name" value="HTH-TYPE TRANSCRIPTIONAL REGULATOR BETI"/>
    <property type="match status" value="1"/>
</dbReference>
<dbReference type="Pfam" id="PF00440">
    <property type="entry name" value="TetR_N"/>
    <property type="match status" value="1"/>
</dbReference>
<dbReference type="Proteomes" id="UP000697710">
    <property type="component" value="Unassembled WGS sequence"/>
</dbReference>
<evidence type="ECO:0000256" key="4">
    <source>
        <dbReference type="PROSITE-ProRule" id="PRU00335"/>
    </source>
</evidence>
<dbReference type="InterPro" id="IPR001647">
    <property type="entry name" value="HTH_TetR"/>
</dbReference>
<gene>
    <name evidence="6" type="ORF">KC729_21370</name>
</gene>
<evidence type="ECO:0000313" key="6">
    <source>
        <dbReference type="EMBL" id="MCA9730249.1"/>
    </source>
</evidence>
<proteinExistence type="predicted"/>
<dbReference type="PANTHER" id="PTHR30055">
    <property type="entry name" value="HTH-TYPE TRANSCRIPTIONAL REGULATOR RUTR"/>
    <property type="match status" value="1"/>
</dbReference>
<feature type="non-terminal residue" evidence="6">
    <location>
        <position position="96"/>
    </location>
</feature>
<dbReference type="Gene3D" id="1.10.10.60">
    <property type="entry name" value="Homeodomain-like"/>
    <property type="match status" value="1"/>
</dbReference>
<reference evidence="6" key="1">
    <citation type="submission" date="2020-04" db="EMBL/GenBank/DDBJ databases">
        <authorList>
            <person name="Zhang T."/>
        </authorList>
    </citation>
    <scope>NUCLEOTIDE SEQUENCE</scope>
    <source>
        <strain evidence="6">HKST-UBA01</strain>
    </source>
</reference>
<evidence type="ECO:0000256" key="3">
    <source>
        <dbReference type="ARBA" id="ARBA00023163"/>
    </source>
</evidence>
<dbReference type="InterPro" id="IPR009057">
    <property type="entry name" value="Homeodomain-like_sf"/>
</dbReference>
<dbReference type="GO" id="GO:0000976">
    <property type="term" value="F:transcription cis-regulatory region binding"/>
    <property type="evidence" value="ECO:0007669"/>
    <property type="project" value="TreeGrafter"/>
</dbReference>
<dbReference type="FunFam" id="1.10.10.60:FF:000141">
    <property type="entry name" value="TetR family transcriptional regulator"/>
    <property type="match status" value="1"/>
</dbReference>
<dbReference type="EMBL" id="JAGQHR010001065">
    <property type="protein sequence ID" value="MCA9730249.1"/>
    <property type="molecule type" value="Genomic_DNA"/>
</dbReference>
<comment type="caution">
    <text evidence="6">The sequence shown here is derived from an EMBL/GenBank/DDBJ whole genome shotgun (WGS) entry which is preliminary data.</text>
</comment>
<dbReference type="PROSITE" id="PS50977">
    <property type="entry name" value="HTH_TETR_2"/>
    <property type="match status" value="1"/>
</dbReference>
<keyword evidence="1" id="KW-0805">Transcription regulation</keyword>
<evidence type="ECO:0000256" key="2">
    <source>
        <dbReference type="ARBA" id="ARBA00023125"/>
    </source>
</evidence>
<keyword evidence="3" id="KW-0804">Transcription</keyword>
<organism evidence="6 7">
    <name type="scientific">Eiseniibacteriota bacterium</name>
    <dbReference type="NCBI Taxonomy" id="2212470"/>
    <lineage>
        <taxon>Bacteria</taxon>
        <taxon>Candidatus Eiseniibacteriota</taxon>
    </lineage>
</organism>